<dbReference type="EMBL" id="KE345967">
    <property type="protein sequence ID" value="EXC22234.1"/>
    <property type="molecule type" value="Genomic_DNA"/>
</dbReference>
<evidence type="ECO:0000256" key="1">
    <source>
        <dbReference type="SAM" id="MobiDB-lite"/>
    </source>
</evidence>
<reference evidence="3" key="1">
    <citation type="submission" date="2013-01" db="EMBL/GenBank/DDBJ databases">
        <title>Draft Genome Sequence of a Mulberry Tree, Morus notabilis C.K. Schneid.</title>
        <authorList>
            <person name="He N."/>
            <person name="Zhao S."/>
        </authorList>
    </citation>
    <scope>NUCLEOTIDE SEQUENCE</scope>
</reference>
<accession>W9S2B0</accession>
<evidence type="ECO:0000313" key="2">
    <source>
        <dbReference type="EMBL" id="EXC22234.1"/>
    </source>
</evidence>
<organism evidence="2 3">
    <name type="scientific">Morus notabilis</name>
    <dbReference type="NCBI Taxonomy" id="981085"/>
    <lineage>
        <taxon>Eukaryota</taxon>
        <taxon>Viridiplantae</taxon>
        <taxon>Streptophyta</taxon>
        <taxon>Embryophyta</taxon>
        <taxon>Tracheophyta</taxon>
        <taxon>Spermatophyta</taxon>
        <taxon>Magnoliopsida</taxon>
        <taxon>eudicotyledons</taxon>
        <taxon>Gunneridae</taxon>
        <taxon>Pentapetalae</taxon>
        <taxon>rosids</taxon>
        <taxon>fabids</taxon>
        <taxon>Rosales</taxon>
        <taxon>Moraceae</taxon>
        <taxon>Moreae</taxon>
        <taxon>Morus</taxon>
    </lineage>
</organism>
<proteinExistence type="predicted"/>
<sequence>MDKIGPKRVKRYNQLALSPIPDFPLSLPLANLTGKTVGLTVGVIEAEHQHSSAGSNTHVETSRDMVSDHQTDVDSLRNDTSPEYGGGGGGVRRRRLPESFSATDLGPTPHNLTLLSPLVWSISHHSACNSTYRDRQRR</sequence>
<gene>
    <name evidence="2" type="ORF">L484_011958</name>
</gene>
<protein>
    <submittedName>
        <fullName evidence="2">Uncharacterized protein</fullName>
    </submittedName>
</protein>
<feature type="compositionally biased region" description="Basic and acidic residues" evidence="1">
    <location>
        <begin position="60"/>
        <end position="77"/>
    </location>
</feature>
<evidence type="ECO:0000313" key="3">
    <source>
        <dbReference type="Proteomes" id="UP000030645"/>
    </source>
</evidence>
<feature type="region of interest" description="Disordered" evidence="1">
    <location>
        <begin position="48"/>
        <end position="107"/>
    </location>
</feature>
<keyword evidence="3" id="KW-1185">Reference proteome</keyword>
<dbReference type="AlphaFoldDB" id="W9S2B0"/>
<dbReference type="Proteomes" id="UP000030645">
    <property type="component" value="Unassembled WGS sequence"/>
</dbReference>
<name>W9S2B0_9ROSA</name>